<dbReference type="SUPFAM" id="SSF53067">
    <property type="entry name" value="Actin-like ATPase domain"/>
    <property type="match status" value="2"/>
</dbReference>
<dbReference type="OrthoDB" id="9772633at2"/>
<dbReference type="InterPro" id="IPR002731">
    <property type="entry name" value="ATPase_BadF"/>
</dbReference>
<proteinExistence type="predicted"/>
<evidence type="ECO:0000313" key="3">
    <source>
        <dbReference type="Proteomes" id="UP000184207"/>
    </source>
</evidence>
<dbReference type="PANTHER" id="PTHR12862:SF0">
    <property type="entry name" value="N-ACETYL-D-GLUCOSAMINE KINASE"/>
    <property type="match status" value="1"/>
</dbReference>
<dbReference type="InterPro" id="IPR043129">
    <property type="entry name" value="ATPase_NBD"/>
</dbReference>
<reference evidence="3" key="1">
    <citation type="submission" date="2016-12" db="EMBL/GenBank/DDBJ databases">
        <authorList>
            <person name="Varghese N."/>
            <person name="Submissions S."/>
        </authorList>
    </citation>
    <scope>NUCLEOTIDE SEQUENCE [LARGE SCALE GENOMIC DNA]</scope>
    <source>
        <strain evidence="3">DSM 13020</strain>
    </source>
</reference>
<organism evidence="2 3">
    <name type="scientific">Fervidobacterium gondwanense DSM 13020</name>
    <dbReference type="NCBI Taxonomy" id="1121883"/>
    <lineage>
        <taxon>Bacteria</taxon>
        <taxon>Thermotogati</taxon>
        <taxon>Thermotogota</taxon>
        <taxon>Thermotogae</taxon>
        <taxon>Thermotogales</taxon>
        <taxon>Fervidobacteriaceae</taxon>
        <taxon>Fervidobacterium</taxon>
    </lineage>
</organism>
<dbReference type="CDD" id="cd24007">
    <property type="entry name" value="ASKHA_NBD_eukNAGK-like"/>
    <property type="match status" value="1"/>
</dbReference>
<name>A0A1M7T3D0_FERGO</name>
<dbReference type="Gene3D" id="3.30.420.40">
    <property type="match status" value="2"/>
</dbReference>
<keyword evidence="3" id="KW-1185">Reference proteome</keyword>
<evidence type="ECO:0000313" key="2">
    <source>
        <dbReference type="EMBL" id="SHN65187.1"/>
    </source>
</evidence>
<accession>A0A1M7T3D0</accession>
<dbReference type="EMBL" id="FRDJ01000008">
    <property type="protein sequence ID" value="SHN65187.1"/>
    <property type="molecule type" value="Genomic_DNA"/>
</dbReference>
<dbReference type="InterPro" id="IPR039758">
    <property type="entry name" value="NAGK-like"/>
</dbReference>
<gene>
    <name evidence="2" type="ORF">SAMN02745226_01493</name>
</gene>
<sequence>MIALGIDGGGTSTKVCLAIPDRKVVILEFSIPCGINLTSTPSDIQLEILNKIRDEINRRTSGLEFFDSVIISISGGGSSSRRLNFKNLVSTVFRAGKIIVLSDIEVLKEIVLKGRTGILVICGTGSIAISHTGKRVGGWGHLFGDEASAFSISLEIFRRFFEYIDGVEEYDKIFDVLLNFYKVTSVFDLTTIQLESDFKRKIASFTEHAPLTPLVRKIIDEQLTKLTQKISYLASTENVSDIYYFGGTFKNEYFTQVFCKKLHRFNLHYSDIKPHVELALDAPHFLEASKNNT</sequence>
<dbReference type="Proteomes" id="UP000184207">
    <property type="component" value="Unassembled WGS sequence"/>
</dbReference>
<protein>
    <submittedName>
        <fullName evidence="2">BadF-type ATPase</fullName>
    </submittedName>
</protein>
<dbReference type="AlphaFoldDB" id="A0A1M7T3D0"/>
<dbReference type="RefSeq" id="WP_072760047.1">
    <property type="nucleotide sequence ID" value="NZ_FRDJ01000008.1"/>
</dbReference>
<dbReference type="GO" id="GO:0045127">
    <property type="term" value="F:N-acetylglucosamine kinase activity"/>
    <property type="evidence" value="ECO:0007669"/>
    <property type="project" value="InterPro"/>
</dbReference>
<dbReference type="Pfam" id="PF01869">
    <property type="entry name" value="BcrAD_BadFG"/>
    <property type="match status" value="1"/>
</dbReference>
<dbReference type="STRING" id="1121883.SAMN02745226_01493"/>
<dbReference type="PANTHER" id="PTHR12862">
    <property type="entry name" value="BADF TYPE ATPASE DOMAIN-CONTAINING PROTEIN"/>
    <property type="match status" value="1"/>
</dbReference>
<evidence type="ECO:0000259" key="1">
    <source>
        <dbReference type="Pfam" id="PF01869"/>
    </source>
</evidence>
<feature type="domain" description="ATPase BadF/BadG/BcrA/BcrD type" evidence="1">
    <location>
        <begin position="4"/>
        <end position="274"/>
    </location>
</feature>